<dbReference type="GO" id="GO:0046872">
    <property type="term" value="F:metal ion binding"/>
    <property type="evidence" value="ECO:0007669"/>
    <property type="project" value="UniProtKB-KW"/>
</dbReference>
<sequence length="154" mass="16275">MKLHINGVVREVEATPEMPLLWVLRDLLGLTGTKYGCGMAQCGACTVHIDGKPARSCVLPVSSVGARKVTTIEGLSADGSHAVQQAWAQADVVQCGYCQSGQIMTAVALLEQKPDPTDADIDAALSGNVCRCGTYVRVREAVHLASRLVKRGGK</sequence>
<dbReference type="Gene3D" id="1.10.150.120">
    <property type="entry name" value="[2Fe-2S]-binding domain"/>
    <property type="match status" value="1"/>
</dbReference>
<dbReference type="Pfam" id="PF01799">
    <property type="entry name" value="Fer2_2"/>
    <property type="match status" value="1"/>
</dbReference>
<feature type="domain" description="2Fe-2S ferredoxin-type" evidence="6">
    <location>
        <begin position="1"/>
        <end position="75"/>
    </location>
</feature>
<dbReference type="InterPro" id="IPR012675">
    <property type="entry name" value="Beta-grasp_dom_sf"/>
</dbReference>
<dbReference type="InterPro" id="IPR036884">
    <property type="entry name" value="2Fe-2S-bd_dom_sf"/>
</dbReference>
<dbReference type="Proteomes" id="UP000075635">
    <property type="component" value="Unassembled WGS sequence"/>
</dbReference>
<keyword evidence="2" id="KW-0479">Metal-binding</keyword>
<proteinExistence type="predicted"/>
<evidence type="ECO:0000313" key="8">
    <source>
        <dbReference type="Proteomes" id="UP000075635"/>
    </source>
</evidence>
<protein>
    <submittedName>
        <fullName evidence="7">(2Fe-2S)-binding protein</fullName>
    </submittedName>
</protein>
<gene>
    <name evidence="7" type="ORF">BE17_05630</name>
</gene>
<evidence type="ECO:0000256" key="1">
    <source>
        <dbReference type="ARBA" id="ARBA00022714"/>
    </source>
</evidence>
<evidence type="ECO:0000259" key="6">
    <source>
        <dbReference type="PROSITE" id="PS51085"/>
    </source>
</evidence>
<dbReference type="GO" id="GO:0051537">
    <property type="term" value="F:2 iron, 2 sulfur cluster binding"/>
    <property type="evidence" value="ECO:0007669"/>
    <property type="project" value="UniProtKB-KW"/>
</dbReference>
<evidence type="ECO:0000256" key="2">
    <source>
        <dbReference type="ARBA" id="ARBA00022723"/>
    </source>
</evidence>
<dbReference type="PROSITE" id="PS51085">
    <property type="entry name" value="2FE2S_FER_2"/>
    <property type="match status" value="1"/>
</dbReference>
<evidence type="ECO:0000256" key="5">
    <source>
        <dbReference type="ARBA" id="ARBA00023014"/>
    </source>
</evidence>
<dbReference type="InterPro" id="IPR001041">
    <property type="entry name" value="2Fe-2S_ferredoxin-type"/>
</dbReference>
<evidence type="ECO:0000256" key="4">
    <source>
        <dbReference type="ARBA" id="ARBA00023004"/>
    </source>
</evidence>
<evidence type="ECO:0000313" key="7">
    <source>
        <dbReference type="EMBL" id="KYF85700.1"/>
    </source>
</evidence>
<dbReference type="Pfam" id="PF00111">
    <property type="entry name" value="Fer2"/>
    <property type="match status" value="1"/>
</dbReference>
<dbReference type="SUPFAM" id="SSF47741">
    <property type="entry name" value="CO dehydrogenase ISP C-domain like"/>
    <property type="match status" value="1"/>
</dbReference>
<evidence type="ECO:0000256" key="3">
    <source>
        <dbReference type="ARBA" id="ARBA00023002"/>
    </source>
</evidence>
<dbReference type="Gene3D" id="3.10.20.30">
    <property type="match status" value="1"/>
</dbReference>
<name>A0A150S000_SORCE</name>
<accession>A0A150S000</accession>
<dbReference type="InterPro" id="IPR036010">
    <property type="entry name" value="2Fe-2S_ferredoxin-like_sf"/>
</dbReference>
<dbReference type="EMBL" id="JEMB01001650">
    <property type="protein sequence ID" value="KYF85700.1"/>
    <property type="molecule type" value="Genomic_DNA"/>
</dbReference>
<reference evidence="7 8" key="1">
    <citation type="submission" date="2014-02" db="EMBL/GenBank/DDBJ databases">
        <title>The small core and large imbalanced accessory genome model reveals a collaborative survival strategy of Sorangium cellulosum strains in nature.</title>
        <authorList>
            <person name="Han K."/>
            <person name="Peng R."/>
            <person name="Blom J."/>
            <person name="Li Y.-Z."/>
        </authorList>
    </citation>
    <scope>NUCLEOTIDE SEQUENCE [LARGE SCALE GENOMIC DNA]</scope>
    <source>
        <strain evidence="7 8">So0011-07</strain>
    </source>
</reference>
<dbReference type="InterPro" id="IPR006058">
    <property type="entry name" value="2Fe2S_fd_BS"/>
</dbReference>
<organism evidence="7 8">
    <name type="scientific">Sorangium cellulosum</name>
    <name type="common">Polyangium cellulosum</name>
    <dbReference type="NCBI Taxonomy" id="56"/>
    <lineage>
        <taxon>Bacteria</taxon>
        <taxon>Pseudomonadati</taxon>
        <taxon>Myxococcota</taxon>
        <taxon>Polyangia</taxon>
        <taxon>Polyangiales</taxon>
        <taxon>Polyangiaceae</taxon>
        <taxon>Sorangium</taxon>
    </lineage>
</organism>
<keyword evidence="3" id="KW-0560">Oxidoreductase</keyword>
<dbReference type="CDD" id="cd00207">
    <property type="entry name" value="fer2"/>
    <property type="match status" value="1"/>
</dbReference>
<keyword evidence="5" id="KW-0411">Iron-sulfur</keyword>
<keyword evidence="1" id="KW-0001">2Fe-2S</keyword>
<dbReference type="AlphaFoldDB" id="A0A150S000"/>
<dbReference type="InterPro" id="IPR002888">
    <property type="entry name" value="2Fe-2S-bd"/>
</dbReference>
<keyword evidence="4" id="KW-0408">Iron</keyword>
<comment type="caution">
    <text evidence="7">The sequence shown here is derived from an EMBL/GenBank/DDBJ whole genome shotgun (WGS) entry which is preliminary data.</text>
</comment>
<dbReference type="SUPFAM" id="SSF54292">
    <property type="entry name" value="2Fe-2S ferredoxin-like"/>
    <property type="match status" value="1"/>
</dbReference>
<dbReference type="PROSITE" id="PS00197">
    <property type="entry name" value="2FE2S_FER_1"/>
    <property type="match status" value="1"/>
</dbReference>
<dbReference type="PANTHER" id="PTHR44379:SF2">
    <property type="entry name" value="BLR6218 PROTEIN"/>
    <property type="match status" value="1"/>
</dbReference>
<dbReference type="InterPro" id="IPR051452">
    <property type="entry name" value="Diverse_Oxidoreductases"/>
</dbReference>
<dbReference type="GO" id="GO:0016491">
    <property type="term" value="F:oxidoreductase activity"/>
    <property type="evidence" value="ECO:0007669"/>
    <property type="project" value="UniProtKB-KW"/>
</dbReference>
<dbReference type="PANTHER" id="PTHR44379">
    <property type="entry name" value="OXIDOREDUCTASE WITH IRON-SULFUR SUBUNIT"/>
    <property type="match status" value="1"/>
</dbReference>